<evidence type="ECO:0000313" key="14">
    <source>
        <dbReference type="Proteomes" id="UP000219281"/>
    </source>
</evidence>
<dbReference type="InterPro" id="IPR000531">
    <property type="entry name" value="Beta-barrel_TonB"/>
</dbReference>
<reference evidence="14" key="1">
    <citation type="submission" date="2017-09" db="EMBL/GenBank/DDBJ databases">
        <authorList>
            <person name="Varghese N."/>
            <person name="Submissions S."/>
        </authorList>
    </citation>
    <scope>NUCLEOTIDE SEQUENCE [LARGE SCALE GENOMIC DNA]</scope>
    <source>
        <strain evidence="14">CGMCC 1.12803</strain>
    </source>
</reference>
<dbReference type="Pfam" id="PF07715">
    <property type="entry name" value="Plug"/>
    <property type="match status" value="1"/>
</dbReference>
<evidence type="ECO:0000313" key="13">
    <source>
        <dbReference type="EMBL" id="SOD15284.1"/>
    </source>
</evidence>
<evidence type="ECO:0000259" key="11">
    <source>
        <dbReference type="Pfam" id="PF00593"/>
    </source>
</evidence>
<evidence type="ECO:0000256" key="4">
    <source>
        <dbReference type="ARBA" id="ARBA00022692"/>
    </source>
</evidence>
<feature type="domain" description="TonB-dependent receptor plug" evidence="12">
    <location>
        <begin position="136"/>
        <end position="235"/>
    </location>
</feature>
<evidence type="ECO:0000256" key="6">
    <source>
        <dbReference type="ARBA" id="ARBA00023136"/>
    </source>
</evidence>
<organism evidence="13 14">
    <name type="scientific">Pedobacter xixiisoli</name>
    <dbReference type="NCBI Taxonomy" id="1476464"/>
    <lineage>
        <taxon>Bacteria</taxon>
        <taxon>Pseudomonadati</taxon>
        <taxon>Bacteroidota</taxon>
        <taxon>Sphingobacteriia</taxon>
        <taxon>Sphingobacteriales</taxon>
        <taxon>Sphingobacteriaceae</taxon>
        <taxon>Pedobacter</taxon>
    </lineage>
</organism>
<accession>A0A286A052</accession>
<dbReference type="Gene3D" id="2.60.40.1120">
    <property type="entry name" value="Carboxypeptidase-like, regulatory domain"/>
    <property type="match status" value="1"/>
</dbReference>
<keyword evidence="6 8" id="KW-0472">Membrane</keyword>
<keyword evidence="13" id="KW-0675">Receptor</keyword>
<feature type="signal peptide" evidence="10">
    <location>
        <begin position="1"/>
        <end position="25"/>
    </location>
</feature>
<dbReference type="OrthoDB" id="9768470at2"/>
<evidence type="ECO:0000256" key="1">
    <source>
        <dbReference type="ARBA" id="ARBA00004571"/>
    </source>
</evidence>
<protein>
    <submittedName>
        <fullName evidence="13">TonB-dependent receptor</fullName>
    </submittedName>
</protein>
<keyword evidence="10" id="KW-0732">Signal</keyword>
<keyword evidence="14" id="KW-1185">Reference proteome</keyword>
<dbReference type="PANTHER" id="PTHR40980">
    <property type="entry name" value="PLUG DOMAIN-CONTAINING PROTEIN"/>
    <property type="match status" value="1"/>
</dbReference>
<evidence type="ECO:0000256" key="2">
    <source>
        <dbReference type="ARBA" id="ARBA00022448"/>
    </source>
</evidence>
<evidence type="ECO:0000259" key="12">
    <source>
        <dbReference type="Pfam" id="PF07715"/>
    </source>
</evidence>
<dbReference type="SUPFAM" id="SSF49464">
    <property type="entry name" value="Carboxypeptidase regulatory domain-like"/>
    <property type="match status" value="1"/>
</dbReference>
<comment type="subcellular location">
    <subcellularLocation>
        <location evidence="1 8">Cell outer membrane</location>
        <topology evidence="1 8">Multi-pass membrane protein</topology>
    </subcellularLocation>
</comment>
<keyword evidence="7 8" id="KW-0998">Cell outer membrane</keyword>
<evidence type="ECO:0000256" key="5">
    <source>
        <dbReference type="ARBA" id="ARBA00023077"/>
    </source>
</evidence>
<keyword evidence="4 8" id="KW-0812">Transmembrane</keyword>
<dbReference type="Proteomes" id="UP000219281">
    <property type="component" value="Unassembled WGS sequence"/>
</dbReference>
<sequence>MKSQLTLKKALLTTTLVLLSVFVFAQGTGKIAGTVTDKTTGETLISAAVKVVGSNKVAGTDANGKYSIGGLAAGKYTVEVSYVSYLPKIIKLVEVKDNATTTLNIALEESSATLNQVVVAGKANKESSNALLAERKNSTLIVQKIGAQELSRKGLSNVAEGVSKIAGVSMVGNKNVFVRGLGDRYNNTTLNGLPIPSTNPDLKLIPLDIFPTSVVKNIGVTKSYSPELYGDFSGGSIDIVTKDYPDQGFFKVGLSSGYNSITTGKDFYTTQRSFLNVAGFDRGERAMPAVVAGTKSYESTNFSNPKPGFATQWSPEQIKAPVSTGISFVGGDLYDLGNGRQFGFLTNLGYKNDLRYNDGISAIYNAQQAPDYLYQTERYSFTTNTSALINLYYKAGSKSSYSITGLYVNDSSNDIFDQQGFKSDLSGDIYARRNSYVQNSLLTSQFSGTNNFSDRFKLKYTLGYTNITGSTPDRTQNSFIDNKNGSYSFLKLNNSDNHRFFADLNEDDFSGSISADLLSKGTESSLKSLQFGFQGRYKSRVFNSRQVETRIGLNPTFTLDQVDNYLKDSNLGSGNDANTFRYTESYYAPNDYEADLLIAASFLNFNFEFNNKLKLIAGVRAEYSQQNTYYKLGSQTYDSPFRVKTIDGLDVLPAVTLKYTINDKENVLLAASKTISRPQFVEAAPFRYNVGFGIAEGEGNPDLVNSNNYNVDLKYELYPSTGELFAVSLFGKYIDKPIELSQVNSADPLFTYINTDNATLAGVELEYNRNIGSIFGSSSKALQNMSLGFNGSYIYSKIEISQETINNSAKPIAPTNRSRPLFGASPYLINFDYSYKHNWSTRSNTTLTLAYNIYGKRLFVAGAQQSGDIYEMPVNTLDFVVNTKLANKIGLDFSFGNLLNPNIKFQQEYKDNNLIYNQYKKGVNVGVNLNYTF</sequence>
<comment type="similarity">
    <text evidence="8 9">Belongs to the TonB-dependent receptor family.</text>
</comment>
<proteinExistence type="inferred from homology"/>
<dbReference type="InterPro" id="IPR036942">
    <property type="entry name" value="Beta-barrel_TonB_sf"/>
</dbReference>
<gene>
    <name evidence="13" type="ORF">SAMN06297358_2271</name>
</gene>
<feature type="chain" id="PRO_5012425249" evidence="10">
    <location>
        <begin position="26"/>
        <end position="933"/>
    </location>
</feature>
<dbReference type="EMBL" id="OCMT01000002">
    <property type="protein sequence ID" value="SOD15284.1"/>
    <property type="molecule type" value="Genomic_DNA"/>
</dbReference>
<dbReference type="RefSeq" id="WP_097131902.1">
    <property type="nucleotide sequence ID" value="NZ_OCMT01000002.1"/>
</dbReference>
<name>A0A286A052_9SPHI</name>
<keyword evidence="3 8" id="KW-1134">Transmembrane beta strand</keyword>
<evidence type="ECO:0000256" key="9">
    <source>
        <dbReference type="RuleBase" id="RU003357"/>
    </source>
</evidence>
<dbReference type="AlphaFoldDB" id="A0A286A052"/>
<feature type="domain" description="TonB-dependent receptor-like beta-barrel" evidence="11">
    <location>
        <begin position="447"/>
        <end position="863"/>
    </location>
</feature>
<evidence type="ECO:0000256" key="8">
    <source>
        <dbReference type="PROSITE-ProRule" id="PRU01360"/>
    </source>
</evidence>
<keyword evidence="2 8" id="KW-0813">Transport</keyword>
<evidence type="ECO:0000256" key="3">
    <source>
        <dbReference type="ARBA" id="ARBA00022452"/>
    </source>
</evidence>
<dbReference type="InterPro" id="IPR012910">
    <property type="entry name" value="Plug_dom"/>
</dbReference>
<dbReference type="Gene3D" id="2.170.130.10">
    <property type="entry name" value="TonB-dependent receptor, plug domain"/>
    <property type="match status" value="1"/>
</dbReference>
<dbReference type="Pfam" id="PF00593">
    <property type="entry name" value="TonB_dep_Rec_b-barrel"/>
    <property type="match status" value="1"/>
</dbReference>
<keyword evidence="5 9" id="KW-0798">TonB box</keyword>
<dbReference type="SUPFAM" id="SSF56935">
    <property type="entry name" value="Porins"/>
    <property type="match status" value="1"/>
</dbReference>
<evidence type="ECO:0000256" key="10">
    <source>
        <dbReference type="SAM" id="SignalP"/>
    </source>
</evidence>
<dbReference type="InterPro" id="IPR037066">
    <property type="entry name" value="Plug_dom_sf"/>
</dbReference>
<dbReference type="InterPro" id="IPR008969">
    <property type="entry name" value="CarboxyPept-like_regulatory"/>
</dbReference>
<dbReference type="PANTHER" id="PTHR40980:SF5">
    <property type="entry name" value="TONB-DEPENDENT RECEPTOR"/>
    <property type="match status" value="1"/>
</dbReference>
<dbReference type="Gene3D" id="2.40.170.20">
    <property type="entry name" value="TonB-dependent receptor, beta-barrel domain"/>
    <property type="match status" value="1"/>
</dbReference>
<dbReference type="Pfam" id="PF13715">
    <property type="entry name" value="CarbopepD_reg_2"/>
    <property type="match status" value="1"/>
</dbReference>
<dbReference type="GO" id="GO:0009279">
    <property type="term" value="C:cell outer membrane"/>
    <property type="evidence" value="ECO:0007669"/>
    <property type="project" value="UniProtKB-SubCell"/>
</dbReference>
<dbReference type="InterPro" id="IPR039426">
    <property type="entry name" value="TonB-dep_rcpt-like"/>
</dbReference>
<dbReference type="PROSITE" id="PS52016">
    <property type="entry name" value="TONB_DEPENDENT_REC_3"/>
    <property type="match status" value="1"/>
</dbReference>
<evidence type="ECO:0000256" key="7">
    <source>
        <dbReference type="ARBA" id="ARBA00023237"/>
    </source>
</evidence>